<evidence type="ECO:0000313" key="4">
    <source>
        <dbReference type="Proteomes" id="UP000005408"/>
    </source>
</evidence>
<dbReference type="InterPro" id="IPR013653">
    <property type="entry name" value="GCN5-like_dom"/>
</dbReference>
<protein>
    <recommendedName>
        <fullName evidence="1">Glycine N-acyltransferase-like protein</fullName>
        <ecNumber evidence="1">2.3.1.-</ecNumber>
    </recommendedName>
</protein>
<keyword evidence="1" id="KW-0808">Transferase</keyword>
<dbReference type="OrthoDB" id="6141385at2759"/>
<dbReference type="InterPro" id="IPR000182">
    <property type="entry name" value="GNAT_dom"/>
</dbReference>
<evidence type="ECO:0000259" key="2">
    <source>
        <dbReference type="PROSITE" id="PS51186"/>
    </source>
</evidence>
<feature type="domain" description="N-acetyltransferase" evidence="2">
    <location>
        <begin position="144"/>
        <end position="279"/>
    </location>
</feature>
<name>A0A8W8N5J9_MAGGI</name>
<dbReference type="Proteomes" id="UP000005408">
    <property type="component" value="Unassembled WGS sequence"/>
</dbReference>
<dbReference type="GO" id="GO:0005739">
    <property type="term" value="C:mitochondrion"/>
    <property type="evidence" value="ECO:0007669"/>
    <property type="project" value="InterPro"/>
</dbReference>
<dbReference type="GO" id="GO:0047961">
    <property type="term" value="F:glycine N-acyltransferase activity"/>
    <property type="evidence" value="ECO:0007669"/>
    <property type="project" value="InterPro"/>
</dbReference>
<dbReference type="PROSITE" id="PS51186">
    <property type="entry name" value="GNAT"/>
    <property type="match status" value="1"/>
</dbReference>
<accession>A0A8W8N5J9</accession>
<dbReference type="EnsemblMetazoa" id="G4749.2">
    <property type="protein sequence ID" value="G4749.2:cds"/>
    <property type="gene ID" value="G4749"/>
</dbReference>
<keyword evidence="1" id="KW-0012">Acyltransferase</keyword>
<dbReference type="InterPro" id="IPR010313">
    <property type="entry name" value="Glycine_N-acyltransferase"/>
</dbReference>
<reference evidence="3" key="1">
    <citation type="submission" date="2022-08" db="UniProtKB">
        <authorList>
            <consortium name="EnsemblMetazoa"/>
        </authorList>
    </citation>
    <scope>IDENTIFICATION</scope>
    <source>
        <strain evidence="3">05x7-T-G4-1.051#20</strain>
    </source>
</reference>
<dbReference type="AlphaFoldDB" id="A0A8W8N5J9"/>
<proteinExistence type="inferred from homology"/>
<evidence type="ECO:0000256" key="1">
    <source>
        <dbReference type="RuleBase" id="RU368002"/>
    </source>
</evidence>
<keyword evidence="4" id="KW-1185">Reference proteome</keyword>
<dbReference type="InterPro" id="IPR016181">
    <property type="entry name" value="Acyl_CoA_acyltransferase"/>
</dbReference>
<dbReference type="CDD" id="cd04301">
    <property type="entry name" value="NAT_SF"/>
    <property type="match status" value="1"/>
</dbReference>
<dbReference type="PANTHER" id="PTHR15298">
    <property type="entry name" value="L-COA N-ACYLTRANSFERASE-RELATED"/>
    <property type="match status" value="1"/>
</dbReference>
<dbReference type="SUPFAM" id="SSF55729">
    <property type="entry name" value="Acyl-CoA N-acyltransferases (Nat)"/>
    <property type="match status" value="1"/>
</dbReference>
<dbReference type="EC" id="2.3.1.-" evidence="1"/>
<comment type="similarity">
    <text evidence="1">Belongs to the glycine N-acyltransferase family.</text>
</comment>
<dbReference type="PANTHER" id="PTHR15298:SF1">
    <property type="entry name" value="GLYCINE N-ACYLTRANSFERASE-LIKE PROTEIN"/>
    <property type="match status" value="1"/>
</dbReference>
<organism evidence="3 4">
    <name type="scientific">Magallana gigas</name>
    <name type="common">Pacific oyster</name>
    <name type="synonym">Crassostrea gigas</name>
    <dbReference type="NCBI Taxonomy" id="29159"/>
    <lineage>
        <taxon>Eukaryota</taxon>
        <taxon>Metazoa</taxon>
        <taxon>Spiralia</taxon>
        <taxon>Lophotrochozoa</taxon>
        <taxon>Mollusca</taxon>
        <taxon>Bivalvia</taxon>
        <taxon>Autobranchia</taxon>
        <taxon>Pteriomorphia</taxon>
        <taxon>Ostreida</taxon>
        <taxon>Ostreoidea</taxon>
        <taxon>Ostreidae</taxon>
        <taxon>Magallana</taxon>
    </lineage>
</organism>
<evidence type="ECO:0000313" key="3">
    <source>
        <dbReference type="EnsemblMetazoa" id="G4749.2:cds"/>
    </source>
</evidence>
<dbReference type="Pfam" id="PF08445">
    <property type="entry name" value="FR47"/>
    <property type="match status" value="1"/>
</dbReference>
<dbReference type="OMA" id="CVLEVEN"/>
<dbReference type="Gene3D" id="3.40.630.30">
    <property type="match status" value="1"/>
</dbReference>
<sequence>MAHQVLSEDYCSLEKFLRNDLPFSALAHYLVKQLRKGSLTKRMVWVDRWSDYSVVVVSDDQHKTADSQRVYCFCRDTKSTLVLDAVLQHVTKLLSNTLFLFGLRSEVLDQLISHRSSAYRVSTDGVIMNMQLENISQIPIPNRLTVTNLKQKHVETVVQEWPYSGIFSDCKEWVSDMIKQNPSVCIENEQRDPVAWILQQDYGCIGMLHVIPEYRRAKLGSAVTMLLMEKLLKEEDYLYSAVNLDNKPSLAFHERNNFEYVSDFSVGFVVYPYEDGLQK</sequence>